<evidence type="ECO:0000259" key="1">
    <source>
        <dbReference type="Pfam" id="PF09722"/>
    </source>
</evidence>
<dbReference type="Proteomes" id="UP000253204">
    <property type="component" value="Unassembled WGS sequence"/>
</dbReference>
<gene>
    <name evidence="2" type="ORF">DU506_09120</name>
</gene>
<keyword evidence="3" id="KW-1185">Reference proteome</keyword>
<name>A0A368U584_9GAMM</name>
<accession>A0A368U584</accession>
<sequence length="207" mass="23662">MAPSSQELIENPLELIFAYRVFDLRDRFPQPLETFREALECLQSERAYMAAMSGEIVAYLRGGYSLTIPEHFFLRRAGNDVTIVPPEENDAVCVEVEAWLRETLTKHIDTLVVQDASTVRPSRFDLLLDECDPQASKPDTGHEVLDLLNDNNVWAAAIEVFGGKEVAKRWMTSPLDIYEGLSPVEMLQEDPQRVYDYLIRIEYGVYT</sequence>
<comment type="caution">
    <text evidence="2">The sequence shown here is derived from an EMBL/GenBank/DDBJ whole genome shotgun (WGS) entry which is preliminary data.</text>
</comment>
<protein>
    <submittedName>
        <fullName evidence="2">DUF2384 domain-containing protein</fullName>
    </submittedName>
</protein>
<evidence type="ECO:0000313" key="2">
    <source>
        <dbReference type="EMBL" id="RCV92154.1"/>
    </source>
</evidence>
<dbReference type="Pfam" id="PF09722">
    <property type="entry name" value="Xre_MbcA_ParS_C"/>
    <property type="match status" value="1"/>
</dbReference>
<reference evidence="2 3" key="1">
    <citation type="submission" date="2018-07" db="EMBL/GenBank/DDBJ databases">
        <title>Halomonas rutogse sp. nov., isolated from Lake TangqianCo on Tibetan Plateau.</title>
        <authorList>
            <person name="Lu H."/>
            <person name="Xing P."/>
            <person name="Wu Q."/>
        </authorList>
    </citation>
    <scope>NUCLEOTIDE SEQUENCE [LARGE SCALE GENOMIC DNA]</scope>
    <source>
        <strain evidence="2 3">TQ8S</strain>
    </source>
</reference>
<dbReference type="AlphaFoldDB" id="A0A368U584"/>
<proteinExistence type="predicted"/>
<dbReference type="OrthoDB" id="9795766at2"/>
<dbReference type="InterPro" id="IPR024467">
    <property type="entry name" value="Xre/MbcA/ParS-like_toxin-bd"/>
</dbReference>
<dbReference type="RefSeq" id="WP_114486631.1">
    <property type="nucleotide sequence ID" value="NZ_CBCSHM010000017.1"/>
</dbReference>
<dbReference type="EMBL" id="QPIJ01000017">
    <property type="protein sequence ID" value="RCV92154.1"/>
    <property type="molecule type" value="Genomic_DNA"/>
</dbReference>
<organism evidence="2 3">
    <name type="scientific">Vreelandella rituensis</name>
    <dbReference type="NCBI Taxonomy" id="2282306"/>
    <lineage>
        <taxon>Bacteria</taxon>
        <taxon>Pseudomonadati</taxon>
        <taxon>Pseudomonadota</taxon>
        <taxon>Gammaproteobacteria</taxon>
        <taxon>Oceanospirillales</taxon>
        <taxon>Halomonadaceae</taxon>
        <taxon>Vreelandella</taxon>
    </lineage>
</organism>
<feature type="domain" description="Antitoxin Xre/MbcA/ParS-like toxin-binding" evidence="1">
    <location>
        <begin position="156"/>
        <end position="204"/>
    </location>
</feature>
<evidence type="ECO:0000313" key="3">
    <source>
        <dbReference type="Proteomes" id="UP000253204"/>
    </source>
</evidence>